<dbReference type="PANTHER" id="PTHR43358:SF4">
    <property type="entry name" value="ALPHA_BETA HYDROLASE FOLD-1 DOMAIN-CONTAINING PROTEIN"/>
    <property type="match status" value="1"/>
</dbReference>
<gene>
    <name evidence="2" type="ORF">TRFO_35517</name>
</gene>
<dbReference type="VEuPathDB" id="TrichDB:TRFO_35517"/>
<organism evidence="2 3">
    <name type="scientific">Tritrichomonas foetus</name>
    <dbReference type="NCBI Taxonomy" id="1144522"/>
    <lineage>
        <taxon>Eukaryota</taxon>
        <taxon>Metamonada</taxon>
        <taxon>Parabasalia</taxon>
        <taxon>Tritrichomonadida</taxon>
        <taxon>Tritrichomonadidae</taxon>
        <taxon>Tritrichomonas</taxon>
    </lineage>
</organism>
<proteinExistence type="predicted"/>
<dbReference type="OrthoDB" id="10249433at2759"/>
<protein>
    <submittedName>
        <fullName evidence="2">Clan SC, family S9, unassigned serine peptidase</fullName>
    </submittedName>
</protein>
<evidence type="ECO:0000259" key="1">
    <source>
        <dbReference type="Pfam" id="PF12146"/>
    </source>
</evidence>
<dbReference type="EMBL" id="MLAK01001074">
    <property type="protein sequence ID" value="OHS98100.1"/>
    <property type="molecule type" value="Genomic_DNA"/>
</dbReference>
<dbReference type="RefSeq" id="XP_068351237.1">
    <property type="nucleotide sequence ID" value="XM_068510301.1"/>
</dbReference>
<dbReference type="InterPro" id="IPR022742">
    <property type="entry name" value="Hydrolase_4"/>
</dbReference>
<dbReference type="GeneID" id="94845005"/>
<sequence length="350" mass="39889">MEIIDILKQAIETITRPPRRKYNINSLPTTLISDDGHQYKRYPVENLIIRGHQIIGSLYSEISKDIKEGGPCVIYSHGNASSQIEGLFLIPHLCHNGITVFLYDCVGCGESDGEYITLGYSESIDLQLIISELSSRYNFDKFILWGRSMGAAMSIMCSHPKIVGAIADSTFSSVRDIIFSVTENQLKMPKFLSKIIVWFMRMVVLDSTDLDINDVSPIDSAHLPNKPPLIIGHATNDDFIPYSQGENVYHKYSNDEVTLVQLSHGHNGKRSTKWYKTCFSFIFEKLNIAQYDLQIRHFKGIHMYDDHFASAMDMINNERVGISEMKTSTIDQEQNSNIMTFEFYPLDYQP</sequence>
<dbReference type="AlphaFoldDB" id="A0A1J4JLF3"/>
<dbReference type="InterPro" id="IPR052920">
    <property type="entry name" value="DNA-binding_regulatory"/>
</dbReference>
<reference evidence="2" key="1">
    <citation type="submission" date="2016-10" db="EMBL/GenBank/DDBJ databases">
        <authorList>
            <person name="Benchimol M."/>
            <person name="Almeida L.G."/>
            <person name="Vasconcelos A.T."/>
            <person name="Perreira-Neves A."/>
            <person name="Rosa I.A."/>
            <person name="Tasca T."/>
            <person name="Bogo M.R."/>
            <person name="de Souza W."/>
        </authorList>
    </citation>
    <scope>NUCLEOTIDE SEQUENCE [LARGE SCALE GENOMIC DNA]</scope>
    <source>
        <strain evidence="2">K</strain>
    </source>
</reference>
<name>A0A1J4JLF3_9EUKA</name>
<comment type="caution">
    <text evidence="2">The sequence shown here is derived from an EMBL/GenBank/DDBJ whole genome shotgun (WGS) entry which is preliminary data.</text>
</comment>
<dbReference type="Proteomes" id="UP000179807">
    <property type="component" value="Unassembled WGS sequence"/>
</dbReference>
<feature type="domain" description="Serine aminopeptidase S33" evidence="1">
    <location>
        <begin position="73"/>
        <end position="198"/>
    </location>
</feature>
<dbReference type="Gene3D" id="3.40.50.1820">
    <property type="entry name" value="alpha/beta hydrolase"/>
    <property type="match status" value="1"/>
</dbReference>
<dbReference type="PANTHER" id="PTHR43358">
    <property type="entry name" value="ALPHA/BETA-HYDROLASE"/>
    <property type="match status" value="1"/>
</dbReference>
<evidence type="ECO:0000313" key="3">
    <source>
        <dbReference type="Proteomes" id="UP000179807"/>
    </source>
</evidence>
<accession>A0A1J4JLF3</accession>
<dbReference type="SUPFAM" id="SSF53474">
    <property type="entry name" value="alpha/beta-Hydrolases"/>
    <property type="match status" value="1"/>
</dbReference>
<dbReference type="InterPro" id="IPR029058">
    <property type="entry name" value="AB_hydrolase_fold"/>
</dbReference>
<evidence type="ECO:0000313" key="2">
    <source>
        <dbReference type="EMBL" id="OHS98100.1"/>
    </source>
</evidence>
<dbReference type="Pfam" id="PF12146">
    <property type="entry name" value="Hydrolase_4"/>
    <property type="match status" value="1"/>
</dbReference>
<keyword evidence="3" id="KW-1185">Reference proteome</keyword>